<dbReference type="PANTHER" id="PTHR19446">
    <property type="entry name" value="REVERSE TRANSCRIPTASES"/>
    <property type="match status" value="1"/>
</dbReference>
<proteinExistence type="predicted"/>
<gene>
    <name evidence="3" type="ORF">AK812_SmicGene15552</name>
</gene>
<name>A0A1Q9E2M6_SYMMI</name>
<organism evidence="3 4">
    <name type="scientific">Symbiodinium microadriaticum</name>
    <name type="common">Dinoflagellate</name>
    <name type="synonym">Zooxanthella microadriatica</name>
    <dbReference type="NCBI Taxonomy" id="2951"/>
    <lineage>
        <taxon>Eukaryota</taxon>
        <taxon>Sar</taxon>
        <taxon>Alveolata</taxon>
        <taxon>Dinophyceae</taxon>
        <taxon>Suessiales</taxon>
        <taxon>Symbiodiniaceae</taxon>
        <taxon>Symbiodinium</taxon>
    </lineage>
</organism>
<comment type="caution">
    <text evidence="3">The sequence shown here is derived from an EMBL/GenBank/DDBJ whole genome shotgun (WGS) entry which is preliminary data.</text>
</comment>
<feature type="region of interest" description="Disordered" evidence="1">
    <location>
        <begin position="1"/>
        <end position="34"/>
    </location>
</feature>
<dbReference type="OrthoDB" id="408935at2759"/>
<dbReference type="PROSITE" id="PS50878">
    <property type="entry name" value="RT_POL"/>
    <property type="match status" value="1"/>
</dbReference>
<dbReference type="AlphaFoldDB" id="A0A1Q9E2M6"/>
<evidence type="ECO:0000313" key="4">
    <source>
        <dbReference type="Proteomes" id="UP000186817"/>
    </source>
</evidence>
<sequence length="1226" mass="138397">MALAAMAEFSREEAEGSLTRVAVRGRGTDPSRRARSGSYVIAQCSEGCRVAIRDFDMSNKLHVGLPGIPDGPDYDLDGGPPGAGRRLEAETSPAKKPKSGAGGEQVSMDALRALLNEQSVALLQAQQTQIDGALQAFEVRQSGRLDVIEQRLVSHTRVQTDLHTGLQDLQDRVAKLEHTQRTAPKVVSESDRGPNRKHTLVFGGWESSTRRAILLQQLQQALQGLSLTSSLDMDPFCTGARRSVALCAFKKRPNEEDMDVRSRMFHVLQTVNSSMVTIEGAPRPLWCSVSKSPEERGRASLAAVIRKVVIRLAPHRQQDLDLEYKTGRAWIREDQLCGMKGTPEEEVRSARVVTTKAGEGWIDEKTLSKWVDSHIDEVPTEKGSWFKVRHLERRVELWIGTMHLTPGAPVAQFEHEVHDLLQGLPKNAHRVVIMGDVNTPFTWNRDVDGVSAVCKEGKGNILHKALVERDLRMGTPSLEQLATPTSRPRQEGRQGTCIDVMASKHVRLDSWYIHEDSYQTIGNDHELCEACLLVDEKRHFPRHVTGPRVWTGGVQQISFLDQEGIEQLARQCTKPATGHGYKDSDEVKQAFREAKRRGTAVLWKKALKMRSEARKQWELARLHRAGQGEWHSFKALKPRREEGWDVGFADAQQGDPHAAVHEHLTEVYQGPEDVTPVQAWEGDVRAFTVEELRVGVQQMKRGKAVGTDLTSTELLLGVMEVPGGEGHLLEWYNRILVTGAIPARWNQPILIMLPKMRAPRKARDLRPIAMGSSVSKLFSRMLLNRSLSLICPQTYAQCSGPGRQTSDFLYTVIRLFELTREWGNPLAVFKLDLAKAFDSVDRQMLLDRLESRIGAGPEMVCWRGLLKGTVGELQTPWGNSSVPMHRGIKQGAVESPVFFAYIAELALADTIHKFCWRNMNPLFPDLPPEEMMYMDDGMLWNGQLSVVQSRAQQLSSEFATYGLRMNPKKCQLYVSPKVVGNSILLEGVTVTASPQLEVMGLSLRVGVSMYELMAPAMTRARSKFWDLKHIFRSKGFMKNRARVMERVVGGTALWFICCVPPDKATMTSLNATQLQLMVWLLRFAKGPNEPWEDFRKRSFRGARAALHSAGLERWSTLWLRRYWRFAGHRVRTSLSDHPPISCDFEHFRTLPWWIHQQSLPQKQGIRHKGHHFPRLTILERGMDHVAGHPWRVHAHDRKRWRSLEDAWVAHMDVPWSSGRQLSIGDL</sequence>
<evidence type="ECO:0000259" key="2">
    <source>
        <dbReference type="PROSITE" id="PS50878"/>
    </source>
</evidence>
<dbReference type="Gene3D" id="3.60.10.10">
    <property type="entry name" value="Endonuclease/exonuclease/phosphatase"/>
    <property type="match status" value="1"/>
</dbReference>
<dbReference type="EMBL" id="LSRX01000284">
    <property type="protein sequence ID" value="OLQ01676.1"/>
    <property type="molecule type" value="Genomic_DNA"/>
</dbReference>
<dbReference type="InterPro" id="IPR043502">
    <property type="entry name" value="DNA/RNA_pol_sf"/>
</dbReference>
<feature type="domain" description="Reverse transcriptase" evidence="2">
    <location>
        <begin position="734"/>
        <end position="1003"/>
    </location>
</feature>
<protein>
    <submittedName>
        <fullName evidence="3">Putative 149 kDa protein</fullName>
    </submittedName>
</protein>
<dbReference type="InterPro" id="IPR000477">
    <property type="entry name" value="RT_dom"/>
</dbReference>
<dbReference type="Proteomes" id="UP000186817">
    <property type="component" value="Unassembled WGS sequence"/>
</dbReference>
<dbReference type="InterPro" id="IPR036691">
    <property type="entry name" value="Endo/exonu/phosph_ase_sf"/>
</dbReference>
<dbReference type="SUPFAM" id="SSF56672">
    <property type="entry name" value="DNA/RNA polymerases"/>
    <property type="match status" value="1"/>
</dbReference>
<evidence type="ECO:0000313" key="3">
    <source>
        <dbReference type="EMBL" id="OLQ01676.1"/>
    </source>
</evidence>
<keyword evidence="4" id="KW-1185">Reference proteome</keyword>
<dbReference type="Pfam" id="PF00078">
    <property type="entry name" value="RVT_1"/>
    <property type="match status" value="1"/>
</dbReference>
<reference evidence="3 4" key="1">
    <citation type="submission" date="2016-02" db="EMBL/GenBank/DDBJ databases">
        <title>Genome analysis of coral dinoflagellate symbionts highlights evolutionary adaptations to a symbiotic lifestyle.</title>
        <authorList>
            <person name="Aranda M."/>
            <person name="Li Y."/>
            <person name="Liew Y.J."/>
            <person name="Baumgarten S."/>
            <person name="Simakov O."/>
            <person name="Wilson M."/>
            <person name="Piel J."/>
            <person name="Ashoor H."/>
            <person name="Bougouffa S."/>
            <person name="Bajic V.B."/>
            <person name="Ryu T."/>
            <person name="Ravasi T."/>
            <person name="Bayer T."/>
            <person name="Micklem G."/>
            <person name="Kim H."/>
            <person name="Bhak J."/>
            <person name="Lajeunesse T.C."/>
            <person name="Voolstra C.R."/>
        </authorList>
    </citation>
    <scope>NUCLEOTIDE SEQUENCE [LARGE SCALE GENOMIC DNA]</scope>
    <source>
        <strain evidence="3 4">CCMP2467</strain>
    </source>
</reference>
<accession>A0A1Q9E2M6</accession>
<evidence type="ECO:0000256" key="1">
    <source>
        <dbReference type="SAM" id="MobiDB-lite"/>
    </source>
</evidence>
<feature type="region of interest" description="Disordered" evidence="1">
    <location>
        <begin position="66"/>
        <end position="104"/>
    </location>
</feature>